<keyword evidence="14" id="KW-1185">Reference proteome</keyword>
<dbReference type="CDD" id="cd06225">
    <property type="entry name" value="HAMP"/>
    <property type="match status" value="1"/>
</dbReference>
<evidence type="ECO:0000259" key="11">
    <source>
        <dbReference type="PROSITE" id="PS50111"/>
    </source>
</evidence>
<dbReference type="PROSITE" id="PS50885">
    <property type="entry name" value="HAMP"/>
    <property type="match status" value="1"/>
</dbReference>
<dbReference type="PANTHER" id="PTHR32089:SF112">
    <property type="entry name" value="LYSOZYME-LIKE PROTEIN-RELATED"/>
    <property type="match status" value="1"/>
</dbReference>
<evidence type="ECO:0000256" key="1">
    <source>
        <dbReference type="ARBA" id="ARBA00004651"/>
    </source>
</evidence>
<gene>
    <name evidence="13" type="ordered locus">Tlet_1846</name>
</gene>
<dbReference type="GO" id="GO:0007165">
    <property type="term" value="P:signal transduction"/>
    <property type="evidence" value="ECO:0007669"/>
    <property type="project" value="UniProtKB-KW"/>
</dbReference>
<keyword evidence="6 10" id="KW-0472">Membrane</keyword>
<dbReference type="SUPFAM" id="SSF58104">
    <property type="entry name" value="Methyl-accepting chemotaxis protein (MCP) signaling domain"/>
    <property type="match status" value="1"/>
</dbReference>
<accession>A8F8B6</accession>
<dbReference type="Gene3D" id="1.10.287.950">
    <property type="entry name" value="Methyl-accepting chemotaxis protein"/>
    <property type="match status" value="1"/>
</dbReference>
<dbReference type="SMART" id="SM00283">
    <property type="entry name" value="MA"/>
    <property type="match status" value="1"/>
</dbReference>
<comment type="subcellular location">
    <subcellularLocation>
        <location evidence="1">Cell membrane</location>
        <topology evidence="1">Multi-pass membrane protein</topology>
    </subcellularLocation>
</comment>
<dbReference type="InterPro" id="IPR033479">
    <property type="entry name" value="dCache_1"/>
</dbReference>
<evidence type="ECO:0000256" key="4">
    <source>
        <dbReference type="ARBA" id="ARBA00022692"/>
    </source>
</evidence>
<proteinExistence type="inferred from homology"/>
<feature type="domain" description="HAMP" evidence="12">
    <location>
        <begin position="286"/>
        <end position="338"/>
    </location>
</feature>
<evidence type="ECO:0000256" key="5">
    <source>
        <dbReference type="ARBA" id="ARBA00022989"/>
    </source>
</evidence>
<keyword evidence="2" id="KW-1003">Cell membrane</keyword>
<keyword evidence="4 10" id="KW-0812">Transmembrane</keyword>
<dbReference type="Pfam" id="PF00672">
    <property type="entry name" value="HAMP"/>
    <property type="match status" value="1"/>
</dbReference>
<name>A8F8B6_PSELT</name>
<evidence type="ECO:0000313" key="14">
    <source>
        <dbReference type="Proteomes" id="UP000002016"/>
    </source>
</evidence>
<comment type="similarity">
    <text evidence="8">Belongs to the methyl-accepting chemotaxis (MCP) protein family.</text>
</comment>
<protein>
    <submittedName>
        <fullName evidence="13">Methyl-accepting chemotaxis sensory transducer</fullName>
    </submittedName>
</protein>
<keyword evidence="3" id="KW-0145">Chemotaxis</keyword>
<keyword evidence="5 10" id="KW-1133">Transmembrane helix</keyword>
<organism evidence="13 14">
    <name type="scientific">Pseudothermotoga lettingae (strain ATCC BAA-301 / DSM 14385 / NBRC 107922 / TMO)</name>
    <name type="common">Thermotoga lettingae</name>
    <dbReference type="NCBI Taxonomy" id="416591"/>
    <lineage>
        <taxon>Bacteria</taxon>
        <taxon>Thermotogati</taxon>
        <taxon>Thermotogota</taxon>
        <taxon>Thermotogae</taxon>
        <taxon>Thermotogales</taxon>
        <taxon>Thermotogaceae</taxon>
        <taxon>Pseudothermotoga</taxon>
    </lineage>
</organism>
<dbReference type="CDD" id="cd11386">
    <property type="entry name" value="MCP_signal"/>
    <property type="match status" value="1"/>
</dbReference>
<evidence type="ECO:0000256" key="8">
    <source>
        <dbReference type="ARBA" id="ARBA00029447"/>
    </source>
</evidence>
<dbReference type="InterPro" id="IPR003660">
    <property type="entry name" value="HAMP_dom"/>
</dbReference>
<evidence type="ECO:0000256" key="6">
    <source>
        <dbReference type="ARBA" id="ARBA00023136"/>
    </source>
</evidence>
<dbReference type="Pfam" id="PF02743">
    <property type="entry name" value="dCache_1"/>
    <property type="match status" value="1"/>
</dbReference>
<dbReference type="KEGG" id="tle:Tlet_1846"/>
<evidence type="ECO:0000256" key="9">
    <source>
        <dbReference type="PROSITE-ProRule" id="PRU00284"/>
    </source>
</evidence>
<evidence type="ECO:0000256" key="3">
    <source>
        <dbReference type="ARBA" id="ARBA00022500"/>
    </source>
</evidence>
<dbReference type="OrthoDB" id="597657at2"/>
<dbReference type="EMBL" id="CP000812">
    <property type="protein sequence ID" value="ABV34400.1"/>
    <property type="molecule type" value="Genomic_DNA"/>
</dbReference>
<dbReference type="Proteomes" id="UP000002016">
    <property type="component" value="Chromosome"/>
</dbReference>
<dbReference type="SMART" id="SM00304">
    <property type="entry name" value="HAMP"/>
    <property type="match status" value="2"/>
</dbReference>
<feature type="transmembrane region" description="Helical" evidence="10">
    <location>
        <begin position="262"/>
        <end position="283"/>
    </location>
</feature>
<dbReference type="GO" id="GO:0006935">
    <property type="term" value="P:chemotaxis"/>
    <property type="evidence" value="ECO:0007669"/>
    <property type="project" value="UniProtKB-KW"/>
</dbReference>
<dbReference type="Gene3D" id="6.10.340.10">
    <property type="match status" value="1"/>
</dbReference>
<evidence type="ECO:0000256" key="10">
    <source>
        <dbReference type="SAM" id="Phobius"/>
    </source>
</evidence>
<dbReference type="HOGENOM" id="CLU_000445_107_19_0"/>
<evidence type="ECO:0000313" key="13">
    <source>
        <dbReference type="EMBL" id="ABV34400.1"/>
    </source>
</evidence>
<dbReference type="PANTHER" id="PTHR32089">
    <property type="entry name" value="METHYL-ACCEPTING CHEMOTAXIS PROTEIN MCPB"/>
    <property type="match status" value="1"/>
</dbReference>
<reference evidence="13 14" key="1">
    <citation type="submission" date="2007-08" db="EMBL/GenBank/DDBJ databases">
        <title>Complete sequence of Thermotoga lettingae TMO.</title>
        <authorList>
            <consortium name="US DOE Joint Genome Institute"/>
            <person name="Copeland A."/>
            <person name="Lucas S."/>
            <person name="Lapidus A."/>
            <person name="Barry K."/>
            <person name="Glavina del Rio T."/>
            <person name="Dalin E."/>
            <person name="Tice H."/>
            <person name="Pitluck S."/>
            <person name="Foster B."/>
            <person name="Bruce D."/>
            <person name="Schmutz J."/>
            <person name="Larimer F."/>
            <person name="Land M."/>
            <person name="Hauser L."/>
            <person name="Kyrpides N."/>
            <person name="Mikhailova N."/>
            <person name="Nelson K."/>
            <person name="Gogarten J.P."/>
            <person name="Noll K."/>
            <person name="Richardson P."/>
        </authorList>
    </citation>
    <scope>NUCLEOTIDE SEQUENCE [LARGE SCALE GENOMIC DNA]</scope>
    <source>
        <strain evidence="14">ATCC BAA-301 / DSM 14385 / NBRC 107922 / TMO</strain>
    </source>
</reference>
<feature type="transmembrane region" description="Helical" evidence="10">
    <location>
        <begin position="12"/>
        <end position="31"/>
    </location>
</feature>
<dbReference type="CDD" id="cd12914">
    <property type="entry name" value="PDC1_DGC_like"/>
    <property type="match status" value="1"/>
</dbReference>
<dbReference type="PROSITE" id="PS50111">
    <property type="entry name" value="CHEMOTAXIS_TRANSDUC_2"/>
    <property type="match status" value="1"/>
</dbReference>
<dbReference type="CDD" id="cd12912">
    <property type="entry name" value="PDC2_MCP_like"/>
    <property type="match status" value="1"/>
</dbReference>
<evidence type="ECO:0000256" key="7">
    <source>
        <dbReference type="ARBA" id="ARBA00023224"/>
    </source>
</evidence>
<dbReference type="Gene3D" id="3.30.450.20">
    <property type="entry name" value="PAS domain"/>
    <property type="match status" value="1"/>
</dbReference>
<dbReference type="AlphaFoldDB" id="A8F8B6"/>
<dbReference type="RefSeq" id="WP_012003876.1">
    <property type="nucleotide sequence ID" value="NC_009828.1"/>
</dbReference>
<dbReference type="GO" id="GO:0005886">
    <property type="term" value="C:plasma membrane"/>
    <property type="evidence" value="ECO:0007669"/>
    <property type="project" value="UniProtKB-SubCell"/>
</dbReference>
<dbReference type="eggNOG" id="COG0840">
    <property type="taxonomic scope" value="Bacteria"/>
</dbReference>
<reference evidence="13 14" key="2">
    <citation type="journal article" date="2009" name="Proc. Natl. Acad. Sci. U.S.A.">
        <title>On the chimeric nature, thermophilic origin, and phylogenetic placement of the Thermotogales.</title>
        <authorList>
            <person name="Zhaxybayeva O."/>
            <person name="Swithers K.S."/>
            <person name="Lapierre P."/>
            <person name="Fournier G.P."/>
            <person name="Bickhart D.M."/>
            <person name="DeBoy R.T."/>
            <person name="Nelson K.E."/>
            <person name="Nesbo C.L."/>
            <person name="Doolittle W.F."/>
            <person name="Gogarten J.P."/>
            <person name="Noll K.M."/>
        </authorList>
    </citation>
    <scope>NUCLEOTIDE SEQUENCE [LARGE SCALE GENOMIC DNA]</scope>
    <source>
        <strain evidence="14">ATCC BAA-301 / DSM 14385 / NBRC 107922 / TMO</strain>
    </source>
</reference>
<dbReference type="Pfam" id="PF00015">
    <property type="entry name" value="MCPsignal"/>
    <property type="match status" value="1"/>
</dbReference>
<evidence type="ECO:0000256" key="2">
    <source>
        <dbReference type="ARBA" id="ARBA00022475"/>
    </source>
</evidence>
<sequence precursor="true">MKKIRSKMLLWFLLPIIMFCGIIAFVVYTNVSSSTISMSRTTAEKIVILGSKVVSEWLMRITDRIKVLAEKKVIANVTIEGAEDLFVSYSEGVARTVDGKEVDISKEEFFKQIFSGNDLVISEPVFSPFSGKPSFIVAAAFKDYQGQVLGLYGAVVPLETLAKMVNEIQITKESFSIILSSNGTVMIHPERDKVLKANFLKSDNEKLISIAEKMVSGESGYGEFVEDGEKRYIFFAPIEASRGWSLGVNVSEREIFSNARKLNFIVILLFLILIAVIVVVVFFTSTSVSNPIKNLAEAVNKFGQGKLSVNFASSSRDEIGQIAHELQKMSEALRGVVGDIFKTSENIGNYAQSLKQTSVDLDALGKIFQTQMKVVRQAVESSQQSLKEFITGVQEIVSSAQNIASASQELSAKSSQMSGAAKEGEKALNSVVSLSEDSKNRAEFTVSVVEELSNSVKDINEIVNAINLIAEQTNLLALNAAIEAARAGEAGKGFAVVADEIRKLAEQSKAATERISQMLTDIHHKTVKARDVTQQTMDVVDKMAQQSILAREFLISILERIGQLAAMIDGLAANAQQQSASSEEMNNAIATVRDSIDEIIKSTEETIKILKQQIEINQKVGNVSSKLFDVSNELKELVSRFEM</sequence>
<dbReference type="InterPro" id="IPR004089">
    <property type="entry name" value="MCPsignal_dom"/>
</dbReference>
<evidence type="ECO:0000259" key="12">
    <source>
        <dbReference type="PROSITE" id="PS50885"/>
    </source>
</evidence>
<feature type="domain" description="Methyl-accepting transducer" evidence="11">
    <location>
        <begin position="357"/>
        <end position="593"/>
    </location>
</feature>
<dbReference type="STRING" id="416591.Tlet_1846"/>
<keyword evidence="7 9" id="KW-0807">Transducer</keyword>